<reference evidence="7" key="2">
    <citation type="submission" date="2015-04" db="EMBL/GenBank/DDBJ databases">
        <title>A butyrogenic pathway from the amino acid lysine in a human gut commensal.</title>
        <authorList>
            <person name="de Vos W.M."/>
            <person name="Bui N.T.P."/>
            <person name="Plugge C.M."/>
            <person name="Ritari J."/>
        </authorList>
    </citation>
    <scope>NUCLEOTIDE SEQUENCE [LARGE SCALE GENOMIC DNA]</scope>
    <source>
        <strain evidence="7">AF211</strain>
    </source>
</reference>
<evidence type="ECO:0000256" key="3">
    <source>
        <dbReference type="ARBA" id="ARBA00022723"/>
    </source>
</evidence>
<dbReference type="Proteomes" id="UP000245778">
    <property type="component" value="Unassembled WGS sequence"/>
</dbReference>
<protein>
    <submittedName>
        <fullName evidence="5">3-keto-5-aminohexanoate cleavage enzyme</fullName>
    </submittedName>
</protein>
<proteinExistence type="predicted"/>
<evidence type="ECO:0000313" key="7">
    <source>
        <dbReference type="Proteomes" id="UP000064844"/>
    </source>
</evidence>
<dbReference type="GO" id="GO:0043720">
    <property type="term" value="F:3-keto-5-aminohexanoate cleavage activity"/>
    <property type="evidence" value="ECO:0007669"/>
    <property type="project" value="InterPro"/>
</dbReference>
<organism evidence="5 7">
    <name type="scientific">Intestinimonas butyriciproducens</name>
    <dbReference type="NCBI Taxonomy" id="1297617"/>
    <lineage>
        <taxon>Bacteria</taxon>
        <taxon>Bacillati</taxon>
        <taxon>Bacillota</taxon>
        <taxon>Clostridia</taxon>
        <taxon>Eubacteriales</taxon>
        <taxon>Intestinimonas</taxon>
    </lineage>
</organism>
<evidence type="ECO:0000256" key="4">
    <source>
        <dbReference type="ARBA" id="ARBA00022833"/>
    </source>
</evidence>
<dbReference type="AlphaFoldDB" id="A0A0S2W8G4"/>
<comment type="cofactor">
    <cofactor evidence="1">
        <name>Zn(2+)</name>
        <dbReference type="ChEBI" id="CHEBI:29105"/>
    </cofactor>
</comment>
<dbReference type="PATRIC" id="fig|1297617.4.peg.3280"/>
<keyword evidence="2" id="KW-0808">Transferase</keyword>
<dbReference type="KEGG" id="ibu:IB211_03192c"/>
<evidence type="ECO:0000313" key="8">
    <source>
        <dbReference type="Proteomes" id="UP000245778"/>
    </source>
</evidence>
<evidence type="ECO:0000256" key="1">
    <source>
        <dbReference type="ARBA" id="ARBA00001947"/>
    </source>
</evidence>
<dbReference type="OrthoDB" id="63399at2"/>
<dbReference type="eggNOG" id="COG3246">
    <property type="taxonomic scope" value="Bacteria"/>
</dbReference>
<reference evidence="5 7" key="1">
    <citation type="journal article" date="2015" name="Nat. Commun.">
        <title>Production of butyrate from lysine and the Amadori product fructoselysine by a human gut commensal.</title>
        <authorList>
            <person name="Bui T.P."/>
            <person name="Ritari J."/>
            <person name="Boeren S."/>
            <person name="de Waard P."/>
            <person name="Plugge C.M."/>
            <person name="de Vos W.M."/>
        </authorList>
    </citation>
    <scope>NUCLEOTIDE SEQUENCE [LARGE SCALE GENOMIC DNA]</scope>
    <source>
        <strain evidence="5 7">AF211</strain>
    </source>
</reference>
<dbReference type="RefSeq" id="WP_081959977.1">
    <property type="nucleotide sequence ID" value="NZ_CP011307.1"/>
</dbReference>
<dbReference type="Proteomes" id="UP000064844">
    <property type="component" value="Chromosome"/>
</dbReference>
<dbReference type="EMBL" id="CP011307">
    <property type="protein sequence ID" value="ALP95583.1"/>
    <property type="molecule type" value="Genomic_DNA"/>
</dbReference>
<reference evidence="6 8" key="3">
    <citation type="submission" date="2018-04" db="EMBL/GenBank/DDBJ databases">
        <title>Genomic Encyclopedia of Type Strains, Phase IV (KMG-IV): sequencing the most valuable type-strain genomes for metagenomic binning, comparative biology and taxonomic classification.</title>
        <authorList>
            <person name="Goeker M."/>
        </authorList>
    </citation>
    <scope>NUCLEOTIDE SEQUENCE [LARGE SCALE GENOMIC DNA]</scope>
    <source>
        <strain evidence="6 8">DSM 26588</strain>
    </source>
</reference>
<name>A0A0S2W8G4_9FIRM</name>
<accession>A0A0S2W8G4</accession>
<dbReference type="GeneID" id="93230559"/>
<keyword evidence="7" id="KW-1185">Reference proteome</keyword>
<dbReference type="EMBL" id="QEKK01000007">
    <property type="protein sequence ID" value="PVY48332.1"/>
    <property type="molecule type" value="Genomic_DNA"/>
</dbReference>
<keyword evidence="4" id="KW-0862">Zinc</keyword>
<dbReference type="PANTHER" id="PTHR37418:SF2">
    <property type="entry name" value="3-KETO-5-AMINOHEXANOATE CLEAVAGE ENZYME"/>
    <property type="match status" value="1"/>
</dbReference>
<gene>
    <name evidence="6" type="ORF">C7373_10779</name>
    <name evidence="5" type="ORF">IB211_03192c</name>
</gene>
<dbReference type="GO" id="GO:0046872">
    <property type="term" value="F:metal ion binding"/>
    <property type="evidence" value="ECO:0007669"/>
    <property type="project" value="UniProtKB-KW"/>
</dbReference>
<evidence type="ECO:0000313" key="5">
    <source>
        <dbReference type="EMBL" id="ALP95583.1"/>
    </source>
</evidence>
<evidence type="ECO:0000256" key="2">
    <source>
        <dbReference type="ARBA" id="ARBA00022679"/>
    </source>
</evidence>
<dbReference type="STRING" id="1297617.IB211_03192c"/>
<sequence>MMRKLIITAALTGSLPTKEQNPNVPITPDEIAQDALACYNAGAAVVHIHARNAEGKNCHDTAVFQEIHDKIKALAPELIVQLSTGGRAGMSFESRRGCLFVNPEMASLSTGSVNFPTSVYENSPTLITQLAEMMHERHIMPEIEVFDTSMVAPAVELKKKGLIDGPLYLNFVMGMRNVQPANIGQLSHLLTMIPDDALWSISGVGANQVTTMLLGLAAGGNVRVGLEDNLYQTKGVPASNVSLVERVARIAKDVGREIASPAEAREILGL</sequence>
<dbReference type="Gene3D" id="3.20.20.70">
    <property type="entry name" value="Aldolase class I"/>
    <property type="match status" value="1"/>
</dbReference>
<dbReference type="Pfam" id="PF05853">
    <property type="entry name" value="BKACE"/>
    <property type="match status" value="1"/>
</dbReference>
<keyword evidence="3" id="KW-0479">Metal-binding</keyword>
<evidence type="ECO:0000313" key="6">
    <source>
        <dbReference type="EMBL" id="PVY48332.1"/>
    </source>
</evidence>
<dbReference type="InterPro" id="IPR008567">
    <property type="entry name" value="BKACE"/>
</dbReference>
<dbReference type="PANTHER" id="PTHR37418">
    <property type="entry name" value="3-KETO-5-AMINOHEXANOATE CLEAVAGE ENZYME-RELATED"/>
    <property type="match status" value="1"/>
</dbReference>
<dbReference type="InterPro" id="IPR013785">
    <property type="entry name" value="Aldolase_TIM"/>
</dbReference>